<dbReference type="InterPro" id="IPR045090">
    <property type="entry name" value="Pept_M3A_M3B"/>
</dbReference>
<evidence type="ECO:0000256" key="3">
    <source>
        <dbReference type="ARBA" id="ARBA00022723"/>
    </source>
</evidence>
<feature type="domain" description="Peptidase M3A/M3B catalytic" evidence="7">
    <location>
        <begin position="206"/>
        <end position="586"/>
    </location>
</feature>
<keyword evidence="3" id="KW-0479">Metal-binding</keyword>
<name>A0A381QRP3_9ZZZZ</name>
<dbReference type="NCBIfam" id="TIGR00181">
    <property type="entry name" value="pepF"/>
    <property type="match status" value="1"/>
</dbReference>
<evidence type="ECO:0000259" key="8">
    <source>
        <dbReference type="Pfam" id="PF08439"/>
    </source>
</evidence>
<dbReference type="GO" id="GO:0004222">
    <property type="term" value="F:metalloendopeptidase activity"/>
    <property type="evidence" value="ECO:0007669"/>
    <property type="project" value="InterPro"/>
</dbReference>
<comment type="cofactor">
    <cofactor evidence="1">
        <name>Zn(2+)</name>
        <dbReference type="ChEBI" id="CHEBI:29105"/>
    </cofactor>
</comment>
<evidence type="ECO:0000256" key="6">
    <source>
        <dbReference type="ARBA" id="ARBA00023049"/>
    </source>
</evidence>
<reference evidence="9" key="1">
    <citation type="submission" date="2018-05" db="EMBL/GenBank/DDBJ databases">
        <authorList>
            <person name="Lanie J.A."/>
            <person name="Ng W.-L."/>
            <person name="Kazmierczak K.M."/>
            <person name="Andrzejewski T.M."/>
            <person name="Davidsen T.M."/>
            <person name="Wayne K.J."/>
            <person name="Tettelin H."/>
            <person name="Glass J.I."/>
            <person name="Rusch D."/>
            <person name="Podicherti R."/>
            <person name="Tsui H.-C.T."/>
            <person name="Winkler M.E."/>
        </authorList>
    </citation>
    <scope>NUCLEOTIDE SEQUENCE</scope>
</reference>
<evidence type="ECO:0000313" key="9">
    <source>
        <dbReference type="EMBL" id="SUZ82031.1"/>
    </source>
</evidence>
<dbReference type="CDD" id="cd09608">
    <property type="entry name" value="M3B_PepF"/>
    <property type="match status" value="1"/>
</dbReference>
<evidence type="ECO:0000259" key="7">
    <source>
        <dbReference type="Pfam" id="PF01432"/>
    </source>
</evidence>
<evidence type="ECO:0000256" key="2">
    <source>
        <dbReference type="ARBA" id="ARBA00022670"/>
    </source>
</evidence>
<sequence length="604" mass="70524">MDAKAGTLDRGEISEQSQWDLSELYSSNEEWNKDLEALEGDIPKYDSFRGTLSQSFVKLKECLEFDMNFSRRLEKLYTFAHLKNDEDKTNSFYQGNFEKSMRLLNEAGRASSFIRPEIMAIPEEQIDQFLEEKEIEFYRFYLEQILRYRDHTLTDKEEQLLAASGEISRAAREAFDMLDNADLQFGEIEDENGEPLPLTHGNFQSLMQNYDRRIRKETFHNYYKAYESHRFTYSTLLSSSVKKDLFYSRSRNYSGYRAKAMFSENIAEGVYDNLIESVHQNLKPLYKYFELRKRLLGLDDLHVYDCSVPLVKNIKWHMPYEDAVEKIKIALQPLGPEYVELMGKGLLQDRWTDRYENKGKRSGAYSSGCYDSNPFILMNFAEDNINSVYTLAHEAGHSMHSFYSRRNQPYLYSDYTIFVAEVASTFNESLLTKFFLSQDIERDMRIYLLCREIDNFRGTLYRQTMFAEFEHRVYEVAENNQPLTIETFQEIYKGLLELYFGSGLVLDDCLSLECFRIPHFYFSFYVYKYATGISAAYALADRVLSGGEQELGDYLNFLKSGGSKYPIDLLKDAGVDMSSPEPINTALLKFSVLVDELENLTLKN</sequence>
<dbReference type="Gene3D" id="1.20.140.70">
    <property type="entry name" value="Oligopeptidase f, N-terminal domain"/>
    <property type="match status" value="1"/>
</dbReference>
<feature type="domain" description="Oligopeptidase F N-terminal" evidence="8">
    <location>
        <begin position="117"/>
        <end position="185"/>
    </location>
</feature>
<keyword evidence="2" id="KW-0645">Protease</keyword>
<dbReference type="GO" id="GO:0006508">
    <property type="term" value="P:proteolysis"/>
    <property type="evidence" value="ECO:0007669"/>
    <property type="project" value="UniProtKB-KW"/>
</dbReference>
<dbReference type="Gene3D" id="1.10.287.830">
    <property type="entry name" value="putative peptidase helix hairpin domain like"/>
    <property type="match status" value="1"/>
</dbReference>
<keyword evidence="4" id="KW-0378">Hydrolase</keyword>
<evidence type="ECO:0000256" key="4">
    <source>
        <dbReference type="ARBA" id="ARBA00022801"/>
    </source>
</evidence>
<dbReference type="PANTHER" id="PTHR11804">
    <property type="entry name" value="PROTEASE M3 THIMET OLIGOPEPTIDASE-RELATED"/>
    <property type="match status" value="1"/>
</dbReference>
<dbReference type="InterPro" id="IPR042088">
    <property type="entry name" value="OligoPept_F_C"/>
</dbReference>
<keyword evidence="5" id="KW-0862">Zinc</keyword>
<protein>
    <recommendedName>
        <fullName evidence="10">Peptidase M3A/M3B catalytic domain-containing protein</fullName>
    </recommendedName>
</protein>
<dbReference type="PANTHER" id="PTHR11804:SF84">
    <property type="entry name" value="SACCHAROLYSIN"/>
    <property type="match status" value="1"/>
</dbReference>
<dbReference type="InterPro" id="IPR001567">
    <property type="entry name" value="Pept_M3A_M3B_dom"/>
</dbReference>
<dbReference type="InterPro" id="IPR013647">
    <property type="entry name" value="OligopepF_N_dom"/>
</dbReference>
<dbReference type="EMBL" id="UINC01001488">
    <property type="protein sequence ID" value="SUZ82031.1"/>
    <property type="molecule type" value="Genomic_DNA"/>
</dbReference>
<dbReference type="InterPro" id="IPR004438">
    <property type="entry name" value="Peptidase_M3B"/>
</dbReference>
<evidence type="ECO:0000256" key="5">
    <source>
        <dbReference type="ARBA" id="ARBA00022833"/>
    </source>
</evidence>
<dbReference type="AlphaFoldDB" id="A0A381QRP3"/>
<dbReference type="Pfam" id="PF01432">
    <property type="entry name" value="Peptidase_M3"/>
    <property type="match status" value="1"/>
</dbReference>
<dbReference type="GO" id="GO:0046872">
    <property type="term" value="F:metal ion binding"/>
    <property type="evidence" value="ECO:0007669"/>
    <property type="project" value="UniProtKB-KW"/>
</dbReference>
<evidence type="ECO:0000256" key="1">
    <source>
        <dbReference type="ARBA" id="ARBA00001947"/>
    </source>
</evidence>
<dbReference type="Gene3D" id="1.10.1370.20">
    <property type="entry name" value="Oligoendopeptidase f, C-terminal domain"/>
    <property type="match status" value="1"/>
</dbReference>
<accession>A0A381QRP3</accession>
<dbReference type="Pfam" id="PF08439">
    <property type="entry name" value="Peptidase_M3_N"/>
    <property type="match status" value="1"/>
</dbReference>
<gene>
    <name evidence="9" type="ORF">METZ01_LOCUS34885</name>
</gene>
<organism evidence="9">
    <name type="scientific">marine metagenome</name>
    <dbReference type="NCBI Taxonomy" id="408172"/>
    <lineage>
        <taxon>unclassified sequences</taxon>
        <taxon>metagenomes</taxon>
        <taxon>ecological metagenomes</taxon>
    </lineage>
</organism>
<keyword evidence="6" id="KW-0482">Metalloprotease</keyword>
<evidence type="ECO:0008006" key="10">
    <source>
        <dbReference type="Google" id="ProtNLM"/>
    </source>
</evidence>
<dbReference type="SUPFAM" id="SSF55486">
    <property type="entry name" value="Metalloproteases ('zincins'), catalytic domain"/>
    <property type="match status" value="1"/>
</dbReference>
<dbReference type="GO" id="GO:0006518">
    <property type="term" value="P:peptide metabolic process"/>
    <property type="evidence" value="ECO:0007669"/>
    <property type="project" value="TreeGrafter"/>
</dbReference>
<proteinExistence type="predicted"/>